<evidence type="ECO:0000256" key="2">
    <source>
        <dbReference type="SAM" id="MobiDB-lite"/>
    </source>
</evidence>
<dbReference type="PRINTS" id="PR00625">
    <property type="entry name" value="JDOMAIN"/>
</dbReference>
<dbReference type="PANTHER" id="PTHR43096">
    <property type="entry name" value="DNAJ HOMOLOG 1, MITOCHONDRIAL-RELATED"/>
    <property type="match status" value="1"/>
</dbReference>
<keyword evidence="1" id="KW-0143">Chaperone</keyword>
<evidence type="ECO:0000256" key="1">
    <source>
        <dbReference type="ARBA" id="ARBA00023186"/>
    </source>
</evidence>
<proteinExistence type="predicted"/>
<dbReference type="Proteomes" id="UP000433101">
    <property type="component" value="Unassembled WGS sequence"/>
</dbReference>
<dbReference type="SUPFAM" id="SSF49493">
    <property type="entry name" value="HSP40/DnaJ peptide-binding domain"/>
    <property type="match status" value="2"/>
</dbReference>
<dbReference type="SMART" id="SM00271">
    <property type="entry name" value="DnaJ"/>
    <property type="match status" value="1"/>
</dbReference>
<evidence type="ECO:0000259" key="3">
    <source>
        <dbReference type="PROSITE" id="PS50076"/>
    </source>
</evidence>
<dbReference type="EMBL" id="WUMV01000006">
    <property type="protein sequence ID" value="MXN66000.1"/>
    <property type="molecule type" value="Genomic_DNA"/>
</dbReference>
<dbReference type="InterPro" id="IPR001623">
    <property type="entry name" value="DnaJ_domain"/>
</dbReference>
<dbReference type="Gene3D" id="1.10.287.110">
    <property type="entry name" value="DnaJ domain"/>
    <property type="match status" value="1"/>
</dbReference>
<dbReference type="GO" id="GO:0042026">
    <property type="term" value="P:protein refolding"/>
    <property type="evidence" value="ECO:0007669"/>
    <property type="project" value="TreeGrafter"/>
</dbReference>
<dbReference type="PROSITE" id="PS50076">
    <property type="entry name" value="DNAJ_2"/>
    <property type="match status" value="1"/>
</dbReference>
<protein>
    <submittedName>
        <fullName evidence="4">DnaJ domain-containing protein</fullName>
    </submittedName>
</protein>
<name>A0A7X3S8Q2_9HYPH</name>
<dbReference type="PROSITE" id="PS00636">
    <property type="entry name" value="DNAJ_1"/>
    <property type="match status" value="1"/>
</dbReference>
<organism evidence="4 5">
    <name type="scientific">Stappia sediminis</name>
    <dbReference type="NCBI Taxonomy" id="2692190"/>
    <lineage>
        <taxon>Bacteria</taxon>
        <taxon>Pseudomonadati</taxon>
        <taxon>Pseudomonadota</taxon>
        <taxon>Alphaproteobacteria</taxon>
        <taxon>Hyphomicrobiales</taxon>
        <taxon>Stappiaceae</taxon>
        <taxon>Stappia</taxon>
    </lineage>
</organism>
<dbReference type="InterPro" id="IPR018253">
    <property type="entry name" value="DnaJ_domain_CS"/>
</dbReference>
<dbReference type="Gene3D" id="2.60.260.20">
    <property type="entry name" value="Urease metallochaperone UreE, N-terminal domain"/>
    <property type="match status" value="2"/>
</dbReference>
<dbReference type="Pfam" id="PF01556">
    <property type="entry name" value="DnaJ_C"/>
    <property type="match status" value="1"/>
</dbReference>
<dbReference type="FunFam" id="2.60.260.20:FF:000013">
    <property type="entry name" value="DnaJ subfamily B member 11"/>
    <property type="match status" value="1"/>
</dbReference>
<keyword evidence="5" id="KW-1185">Reference proteome</keyword>
<dbReference type="CDD" id="cd10747">
    <property type="entry name" value="DnaJ_C"/>
    <property type="match status" value="1"/>
</dbReference>
<dbReference type="Pfam" id="PF00226">
    <property type="entry name" value="DnaJ"/>
    <property type="match status" value="1"/>
</dbReference>
<accession>A0A7X3S8Q2</accession>
<dbReference type="RefSeq" id="WP_160776339.1">
    <property type="nucleotide sequence ID" value="NZ_WUMV01000006.1"/>
</dbReference>
<dbReference type="CDD" id="cd06257">
    <property type="entry name" value="DnaJ"/>
    <property type="match status" value="1"/>
</dbReference>
<dbReference type="GO" id="GO:0051082">
    <property type="term" value="F:unfolded protein binding"/>
    <property type="evidence" value="ECO:0007669"/>
    <property type="project" value="InterPro"/>
</dbReference>
<evidence type="ECO:0000313" key="5">
    <source>
        <dbReference type="Proteomes" id="UP000433101"/>
    </source>
</evidence>
<dbReference type="InterPro" id="IPR036869">
    <property type="entry name" value="J_dom_sf"/>
</dbReference>
<dbReference type="GO" id="GO:0005737">
    <property type="term" value="C:cytoplasm"/>
    <property type="evidence" value="ECO:0007669"/>
    <property type="project" value="TreeGrafter"/>
</dbReference>
<dbReference type="AlphaFoldDB" id="A0A7X3S8Q2"/>
<sequence>MKDPYTVLGVPKSASEADIKKAYRKLAKKYHPDQNKGDPKAQERFSEATQAYDILADKEKRAQFDRGEIDAEGKPRFQQAHGFEGFSDFDAFRKAGAQRGYRFDQSGGGAFDDILGDILGGFGSRRRSGAGAGAGARSGFAQQPRAKRGQDANATVKVPLEKLAHGGSMRVALPTGKTLDVKLPAGTTDGEKIRLKGQGFAGEHGGSTGDAIVEVRLVPHPLFKADGDDLRLELPVTLYEAVLGEKVRVPTLDGAVNLKVPENSSGGRTMRLKGKGLPNKAGGRGDLLVTLRVTLPENTDEELRKLMLSWKEVKPYRARGPEFD</sequence>
<dbReference type="PANTHER" id="PTHR43096:SF52">
    <property type="entry name" value="DNAJ HOMOLOG 1, MITOCHONDRIAL-RELATED"/>
    <property type="match status" value="1"/>
</dbReference>
<dbReference type="InterPro" id="IPR008971">
    <property type="entry name" value="HSP40/DnaJ_pept-bd"/>
</dbReference>
<feature type="region of interest" description="Disordered" evidence="2">
    <location>
        <begin position="128"/>
        <end position="152"/>
    </location>
</feature>
<gene>
    <name evidence="4" type="ORF">GR183_13890</name>
</gene>
<dbReference type="SUPFAM" id="SSF46565">
    <property type="entry name" value="Chaperone J-domain"/>
    <property type="match status" value="1"/>
</dbReference>
<feature type="domain" description="J" evidence="3">
    <location>
        <begin position="3"/>
        <end position="68"/>
    </location>
</feature>
<comment type="caution">
    <text evidence="4">The sequence shown here is derived from an EMBL/GenBank/DDBJ whole genome shotgun (WGS) entry which is preliminary data.</text>
</comment>
<dbReference type="InterPro" id="IPR002939">
    <property type="entry name" value="DnaJ_C"/>
</dbReference>
<evidence type="ECO:0000313" key="4">
    <source>
        <dbReference type="EMBL" id="MXN66000.1"/>
    </source>
</evidence>
<reference evidence="4 5" key="1">
    <citation type="submission" date="2019-12" db="EMBL/GenBank/DDBJ databases">
        <authorList>
            <person name="Li M."/>
        </authorList>
    </citation>
    <scope>NUCLEOTIDE SEQUENCE [LARGE SCALE GENOMIC DNA]</scope>
    <source>
        <strain evidence="4 5">GBMRC 2046</strain>
    </source>
</reference>